<proteinExistence type="inferred from homology"/>
<gene>
    <name evidence="7" type="ORF">JCGZ_02041</name>
</gene>
<dbReference type="CDD" id="cd00371">
    <property type="entry name" value="HMA"/>
    <property type="match status" value="1"/>
</dbReference>
<organism evidence="7 8">
    <name type="scientific">Jatropha curcas</name>
    <name type="common">Barbados nut</name>
    <dbReference type="NCBI Taxonomy" id="180498"/>
    <lineage>
        <taxon>Eukaryota</taxon>
        <taxon>Viridiplantae</taxon>
        <taxon>Streptophyta</taxon>
        <taxon>Embryophyta</taxon>
        <taxon>Tracheophyta</taxon>
        <taxon>Spermatophyta</taxon>
        <taxon>Magnoliopsida</taxon>
        <taxon>eudicotyledons</taxon>
        <taxon>Gunneridae</taxon>
        <taxon>Pentapetalae</taxon>
        <taxon>rosids</taxon>
        <taxon>fabids</taxon>
        <taxon>Malpighiales</taxon>
        <taxon>Euphorbiaceae</taxon>
        <taxon>Crotonoideae</taxon>
        <taxon>Jatropheae</taxon>
        <taxon>Jatropha</taxon>
    </lineage>
</organism>
<dbReference type="InterPro" id="IPR006121">
    <property type="entry name" value="HMA_dom"/>
</dbReference>
<dbReference type="SUPFAM" id="SSF55008">
    <property type="entry name" value="HMA, heavy metal-associated domain"/>
    <property type="match status" value="1"/>
</dbReference>
<evidence type="ECO:0000313" key="7">
    <source>
        <dbReference type="EMBL" id="KDP40043.1"/>
    </source>
</evidence>
<protein>
    <recommendedName>
        <fullName evidence="6">HMA domain-containing protein</fullName>
    </recommendedName>
</protein>
<dbReference type="Gene3D" id="3.30.70.100">
    <property type="match status" value="1"/>
</dbReference>
<feature type="compositionally biased region" description="Basic and acidic residues" evidence="5">
    <location>
        <begin position="63"/>
        <end position="77"/>
    </location>
</feature>
<keyword evidence="2" id="KW-0479">Metal-binding</keyword>
<reference evidence="7 8" key="1">
    <citation type="journal article" date="2014" name="PLoS ONE">
        <title>Global Analysis of Gene Expression Profiles in Physic Nut (Jatropha curcas L.) Seedlings Exposed to Salt Stress.</title>
        <authorList>
            <person name="Zhang L."/>
            <person name="Zhang C."/>
            <person name="Wu P."/>
            <person name="Chen Y."/>
            <person name="Li M."/>
            <person name="Jiang H."/>
            <person name="Wu G."/>
        </authorList>
    </citation>
    <scope>NUCLEOTIDE SEQUENCE [LARGE SCALE GENOMIC DNA]</scope>
    <source>
        <strain evidence="8">cv. GZQX0401</strain>
        <tissue evidence="7">Young leaves</tissue>
    </source>
</reference>
<dbReference type="Pfam" id="PF00403">
    <property type="entry name" value="HMA"/>
    <property type="match status" value="1"/>
</dbReference>
<comment type="similarity">
    <text evidence="4">Belongs to the HIPP family.</text>
</comment>
<feature type="domain" description="HMA" evidence="6">
    <location>
        <begin position="1"/>
        <end position="64"/>
    </location>
</feature>
<evidence type="ECO:0000256" key="3">
    <source>
        <dbReference type="ARBA" id="ARBA00023289"/>
    </source>
</evidence>
<dbReference type="PANTHER" id="PTHR46195">
    <property type="entry name" value="HEAVY METAL-ASSOCIATED ISOPRENYLATED PLANT PROTEIN 7"/>
    <property type="match status" value="1"/>
</dbReference>
<evidence type="ECO:0000256" key="5">
    <source>
        <dbReference type="SAM" id="MobiDB-lite"/>
    </source>
</evidence>
<evidence type="ECO:0000256" key="4">
    <source>
        <dbReference type="ARBA" id="ARBA00024045"/>
    </source>
</evidence>
<dbReference type="PROSITE" id="PS50846">
    <property type="entry name" value="HMA_2"/>
    <property type="match status" value="1"/>
</dbReference>
<dbReference type="PANTHER" id="PTHR46195:SF18">
    <property type="entry name" value="SUPEROXIDE DISMUTASE 1 COPPER CHAPERONE-LIKE PROTEIN"/>
    <property type="match status" value="1"/>
</dbReference>
<keyword evidence="8" id="KW-1185">Reference proteome</keyword>
<dbReference type="STRING" id="180498.A0A067KYH7"/>
<dbReference type="GO" id="GO:0046872">
    <property type="term" value="F:metal ion binding"/>
    <property type="evidence" value="ECO:0007669"/>
    <property type="project" value="UniProtKB-KW"/>
</dbReference>
<dbReference type="Proteomes" id="UP000027138">
    <property type="component" value="Unassembled WGS sequence"/>
</dbReference>
<dbReference type="AlphaFoldDB" id="A0A067KYH7"/>
<name>A0A067KYH7_JATCU</name>
<dbReference type="EMBL" id="KK914334">
    <property type="protein sequence ID" value="KDP40043.1"/>
    <property type="molecule type" value="Genomic_DNA"/>
</dbReference>
<feature type="region of interest" description="Disordered" evidence="5">
    <location>
        <begin position="63"/>
        <end position="88"/>
    </location>
</feature>
<keyword evidence="3" id="KW-0449">Lipoprotein</keyword>
<evidence type="ECO:0000256" key="1">
    <source>
        <dbReference type="ARBA" id="ARBA00022481"/>
    </source>
</evidence>
<keyword evidence="1" id="KW-0488">Methylation</keyword>
<accession>A0A067KYH7</accession>
<sequence>MEAEFKVSMHCNACERTVAKAISEFKGVETFWTDMKNHRVVVRGQIDPRKLLKQLKKKTGKRIEIVENEKEEEKKGSNGESDNQGHADSQVVECPQLLLDDCKEEVLMTFNDENPNACSIL</sequence>
<keyword evidence="3" id="KW-0636">Prenylation</keyword>
<dbReference type="InterPro" id="IPR044577">
    <property type="entry name" value="HIPP4/7/8/17/18/19"/>
</dbReference>
<dbReference type="InterPro" id="IPR036163">
    <property type="entry name" value="HMA_dom_sf"/>
</dbReference>
<evidence type="ECO:0000259" key="6">
    <source>
        <dbReference type="PROSITE" id="PS50846"/>
    </source>
</evidence>
<evidence type="ECO:0000313" key="8">
    <source>
        <dbReference type="Proteomes" id="UP000027138"/>
    </source>
</evidence>
<evidence type="ECO:0000256" key="2">
    <source>
        <dbReference type="ARBA" id="ARBA00022723"/>
    </source>
</evidence>
<dbReference type="OrthoDB" id="1927097at2759"/>